<evidence type="ECO:0000256" key="5">
    <source>
        <dbReference type="ARBA" id="ARBA00023014"/>
    </source>
</evidence>
<dbReference type="SUPFAM" id="SSF142019">
    <property type="entry name" value="Nqo1 FMN-binding domain-like"/>
    <property type="match status" value="1"/>
</dbReference>
<dbReference type="InterPro" id="IPR037207">
    <property type="entry name" value="Nuop51_4Fe4S-bd_sf"/>
</dbReference>
<evidence type="ECO:0000313" key="8">
    <source>
        <dbReference type="Proteomes" id="UP000046155"/>
    </source>
</evidence>
<dbReference type="EMBL" id="CDRZ01000259">
    <property type="protein sequence ID" value="CEO89791.1"/>
    <property type="molecule type" value="Genomic_DNA"/>
</dbReference>
<dbReference type="PANTHER" id="PTHR43578">
    <property type="entry name" value="NADH-QUINONE OXIDOREDUCTASE SUBUNIT F"/>
    <property type="match status" value="1"/>
</dbReference>
<evidence type="ECO:0000256" key="2">
    <source>
        <dbReference type="ARBA" id="ARBA00022485"/>
    </source>
</evidence>
<dbReference type="CDD" id="cd02980">
    <property type="entry name" value="TRX_Fd_family"/>
    <property type="match status" value="1"/>
</dbReference>
<dbReference type="FunFam" id="3.40.50.11540:FF:000001">
    <property type="entry name" value="NADH dehydrogenase [ubiquinone] flavoprotein 1, mitochondrial"/>
    <property type="match status" value="1"/>
</dbReference>
<dbReference type="Gene3D" id="3.30.70.20">
    <property type="match status" value="1"/>
</dbReference>
<comment type="similarity">
    <text evidence="1">Belongs to the complex I 51 kDa subunit family.</text>
</comment>
<feature type="domain" description="4Fe-4S ferredoxin-type" evidence="6">
    <location>
        <begin position="559"/>
        <end position="589"/>
    </location>
</feature>
<dbReference type="SUPFAM" id="SSF140490">
    <property type="entry name" value="Nqo1C-terminal domain-like"/>
    <property type="match status" value="1"/>
</dbReference>
<feature type="domain" description="4Fe-4S ferredoxin-type" evidence="6">
    <location>
        <begin position="590"/>
        <end position="622"/>
    </location>
</feature>
<dbReference type="GO" id="GO:0050583">
    <property type="term" value="F:hydrogen dehydrogenase (NADP+) activity"/>
    <property type="evidence" value="ECO:0007669"/>
    <property type="project" value="UniProtKB-EC"/>
</dbReference>
<evidence type="ECO:0000256" key="4">
    <source>
        <dbReference type="ARBA" id="ARBA00023004"/>
    </source>
</evidence>
<dbReference type="SUPFAM" id="SSF142984">
    <property type="entry name" value="Nqo1 middle domain-like"/>
    <property type="match status" value="1"/>
</dbReference>
<evidence type="ECO:0000313" key="7">
    <source>
        <dbReference type="EMBL" id="CEO89791.1"/>
    </source>
</evidence>
<evidence type="ECO:0000256" key="3">
    <source>
        <dbReference type="ARBA" id="ARBA00022723"/>
    </source>
</evidence>
<dbReference type="GO" id="GO:0046872">
    <property type="term" value="F:metal ion binding"/>
    <property type="evidence" value="ECO:0007669"/>
    <property type="project" value="UniProtKB-KW"/>
</dbReference>
<dbReference type="Gene3D" id="3.40.50.11540">
    <property type="entry name" value="NADH-ubiquinone oxidoreductase 51kDa subunit"/>
    <property type="match status" value="1"/>
</dbReference>
<dbReference type="InterPro" id="IPR036249">
    <property type="entry name" value="Thioredoxin-like_sf"/>
</dbReference>
<dbReference type="InterPro" id="IPR011538">
    <property type="entry name" value="Nuo51_FMN-bd"/>
</dbReference>
<dbReference type="RefSeq" id="WP_044665671.1">
    <property type="nucleotide sequence ID" value="NZ_CDRZ01000259.1"/>
</dbReference>
<dbReference type="OrthoDB" id="9761899at2"/>
<keyword evidence="8" id="KW-1185">Reference proteome</keyword>
<dbReference type="Gene3D" id="6.10.250.1450">
    <property type="match status" value="1"/>
</dbReference>
<dbReference type="Gene3D" id="1.20.1440.230">
    <property type="entry name" value="NADH-ubiquinone oxidoreductase 51kDa subunit, iron-sulphur binding domain"/>
    <property type="match status" value="1"/>
</dbReference>
<reference evidence="8" key="1">
    <citation type="submission" date="2015-01" db="EMBL/GenBank/DDBJ databases">
        <authorList>
            <person name="Manzoor Shahid"/>
            <person name="Zubair Saima"/>
        </authorList>
    </citation>
    <scope>NUCLEOTIDE SEQUENCE [LARGE SCALE GENOMIC DNA]</scope>
    <source>
        <strain evidence="8">Sp3</strain>
    </source>
</reference>
<keyword evidence="2" id="KW-0004">4Fe-4S</keyword>
<dbReference type="Pfam" id="PF01512">
    <property type="entry name" value="Complex1_51K"/>
    <property type="match status" value="1"/>
</dbReference>
<proteinExistence type="inferred from homology"/>
<dbReference type="InterPro" id="IPR037225">
    <property type="entry name" value="Nuo51_FMN-bd_sf"/>
</dbReference>
<keyword evidence="7" id="KW-0560">Oxidoreductase</keyword>
<organism evidence="7 8">
    <name type="scientific">Syntrophaceticus schinkii</name>
    <dbReference type="NCBI Taxonomy" id="499207"/>
    <lineage>
        <taxon>Bacteria</taxon>
        <taxon>Bacillati</taxon>
        <taxon>Bacillota</taxon>
        <taxon>Clostridia</taxon>
        <taxon>Thermoanaerobacterales</taxon>
        <taxon>Thermoanaerobacterales Family III. Incertae Sedis</taxon>
        <taxon>Syntrophaceticus</taxon>
    </lineage>
</organism>
<keyword evidence="4" id="KW-0408">Iron</keyword>
<dbReference type="AlphaFoldDB" id="A0A0B7MP95"/>
<sequence length="636" mass="69162">MSISEKYAAIRDAAMKKIEKLKQQTLVLVGTATCGRAAGAIEVLNVFREEAGKRQLDVVVEEVGCMGHCYAEPLVVIAKPGFPTLCYGPVDEGMAQRLVVDFLVNDDPCYEFAMAALEPNDEFPTFEDFPRGVIEKKIILADCGFIDPDDIDHYIAKDGYAALSKVLEMEPRAVIEEIKDAKLRGRGGAGFPTGIKWERCYEAKGSPKYVICNADEGDPGAFMDRAILESNPHQLIEGLIIAAYAVQASLGYIYVRAEYPLAVARLRDALEQARQKGLLGKNMLGSDFSFDIIIFQGSGAFVCGEETALIVSVEGSPGVPNHRPPYPATSGLHGKPTVINNVKTLSYVPHIMRKGAEWFKGIGTENSPGTAVFALAGKVVGTGLVEVPMGTTIRELVYDVGSGTKEEKAFKAVQIGGPSGGCLPESSLDLPIDFDSLQKAGAMMGSGGLVVLDEDDCMVEIARFFLDFTQKESCGKCTFCRLGTKQMLEILTEITKGKGNPEDIDLLLDLAEDIKMGSLCSLGKTAPNPVITTIRYFRDEYEAHINEGRCPGLMCKELISYMIIPEKCSKLCDVCIGSCPTEAIYTRPDMLKAIHQDKCYKCNSCLVACPPQYKAVIRVSPPLEVEQEEGGKEDEQ</sequence>
<dbReference type="InterPro" id="IPR019575">
    <property type="entry name" value="Nuop51_4Fe4S-bd"/>
</dbReference>
<keyword evidence="5" id="KW-0411">Iron-sulfur</keyword>
<evidence type="ECO:0000256" key="1">
    <source>
        <dbReference type="ARBA" id="ARBA00007523"/>
    </source>
</evidence>
<dbReference type="Gene3D" id="3.40.30.10">
    <property type="entry name" value="Glutaredoxin"/>
    <property type="match status" value="1"/>
</dbReference>
<protein>
    <submittedName>
        <fullName evidence="7">NADP-reducing hydrogenase subunit HndC</fullName>
        <ecNumber evidence="7">1.12.1.3</ecNumber>
    </submittedName>
</protein>
<dbReference type="PANTHER" id="PTHR43578:SF3">
    <property type="entry name" value="NADH-QUINONE OXIDOREDUCTASE SUBUNIT F"/>
    <property type="match status" value="1"/>
</dbReference>
<dbReference type="SMART" id="SM00928">
    <property type="entry name" value="NADH_4Fe-4S"/>
    <property type="match status" value="1"/>
</dbReference>
<dbReference type="Pfam" id="PF10589">
    <property type="entry name" value="NADH_4Fe-4S"/>
    <property type="match status" value="1"/>
</dbReference>
<gene>
    <name evidence="7" type="primary">hndC</name>
    <name evidence="7" type="ORF">SSCH_600010</name>
</gene>
<dbReference type="PROSITE" id="PS51379">
    <property type="entry name" value="4FE4S_FER_2"/>
    <property type="match status" value="2"/>
</dbReference>
<dbReference type="PROSITE" id="PS00198">
    <property type="entry name" value="4FE4S_FER_1"/>
    <property type="match status" value="1"/>
</dbReference>
<dbReference type="Proteomes" id="UP000046155">
    <property type="component" value="Unassembled WGS sequence"/>
</dbReference>
<dbReference type="FunFam" id="1.20.1440.230:FF:000001">
    <property type="entry name" value="Mitochondrial NADH dehydrogenase flavoprotein 1"/>
    <property type="match status" value="1"/>
</dbReference>
<name>A0A0B7MP95_9FIRM</name>
<evidence type="ECO:0000259" key="6">
    <source>
        <dbReference type="PROSITE" id="PS51379"/>
    </source>
</evidence>
<dbReference type="InterPro" id="IPR017896">
    <property type="entry name" value="4Fe4S_Fe-S-bd"/>
</dbReference>
<dbReference type="SUPFAM" id="SSF54862">
    <property type="entry name" value="4Fe-4S ferredoxins"/>
    <property type="match status" value="1"/>
</dbReference>
<dbReference type="GO" id="GO:0051539">
    <property type="term" value="F:4 iron, 4 sulfur cluster binding"/>
    <property type="evidence" value="ECO:0007669"/>
    <property type="project" value="UniProtKB-KW"/>
</dbReference>
<keyword evidence="3" id="KW-0479">Metal-binding</keyword>
<dbReference type="InterPro" id="IPR017900">
    <property type="entry name" value="4Fe4S_Fe_S_CS"/>
</dbReference>
<accession>A0A0B7MP95</accession>
<dbReference type="SUPFAM" id="SSF52833">
    <property type="entry name" value="Thioredoxin-like"/>
    <property type="match status" value="1"/>
</dbReference>
<dbReference type="EC" id="1.12.1.3" evidence="7"/>
<dbReference type="Gene3D" id="3.10.20.600">
    <property type="match status" value="1"/>
</dbReference>